<feature type="domain" description="ABC transporter" evidence="4">
    <location>
        <begin position="3"/>
        <end position="198"/>
    </location>
</feature>
<dbReference type="PANTHER" id="PTHR42788:SF13">
    <property type="entry name" value="ALIPHATIC SULFONATES IMPORT ATP-BINDING PROTEIN SSUB"/>
    <property type="match status" value="1"/>
</dbReference>
<evidence type="ECO:0000256" key="2">
    <source>
        <dbReference type="ARBA" id="ARBA00022741"/>
    </source>
</evidence>
<dbReference type="OrthoDB" id="6198786at2"/>
<evidence type="ECO:0000313" key="6">
    <source>
        <dbReference type="Proteomes" id="UP000278632"/>
    </source>
</evidence>
<dbReference type="AlphaFoldDB" id="A0A3N0B7T9"/>
<dbReference type="InterPro" id="IPR027417">
    <property type="entry name" value="P-loop_NTPase"/>
</dbReference>
<comment type="caution">
    <text evidence="5">The sequence shown here is derived from an EMBL/GenBank/DDBJ whole genome shotgun (WGS) entry which is preliminary data.</text>
</comment>
<dbReference type="Proteomes" id="UP000278632">
    <property type="component" value="Unassembled WGS sequence"/>
</dbReference>
<dbReference type="Pfam" id="PF00005">
    <property type="entry name" value="ABC_tran"/>
    <property type="match status" value="1"/>
</dbReference>
<dbReference type="PROSITE" id="PS50893">
    <property type="entry name" value="ABC_TRANSPORTER_2"/>
    <property type="match status" value="1"/>
</dbReference>
<evidence type="ECO:0000256" key="3">
    <source>
        <dbReference type="ARBA" id="ARBA00022840"/>
    </source>
</evidence>
<dbReference type="SUPFAM" id="SSF52540">
    <property type="entry name" value="P-loop containing nucleoside triphosphate hydrolases"/>
    <property type="match status" value="1"/>
</dbReference>
<dbReference type="GO" id="GO:0016887">
    <property type="term" value="F:ATP hydrolysis activity"/>
    <property type="evidence" value="ECO:0007669"/>
    <property type="project" value="InterPro"/>
</dbReference>
<dbReference type="SMART" id="SM00382">
    <property type="entry name" value="AAA"/>
    <property type="match status" value="1"/>
</dbReference>
<gene>
    <name evidence="5" type="ORF">DMP08_07785</name>
</gene>
<sequence>MDIVMERVGKSFGDARVLAGVTCTLSEGGVYCLMGPSGAGKTTLLRVLLGLERADAGRIEGAPSGAVSAMFQEDRLCETLTAVENVALVLPARASRRQIRCMLEKILPADCLKRPVMQLSGGMRRRVSLARAVAYPGSAIVLDEPFTGLDGQTKRAVIEFLLAERRGRTLLASTHSDEDVALLGARKIMLADITKGAAR</sequence>
<keyword evidence="1" id="KW-0813">Transport</keyword>
<keyword evidence="6" id="KW-1185">Reference proteome</keyword>
<dbReference type="EMBL" id="QICD01000014">
    <property type="protein sequence ID" value="RNL43067.1"/>
    <property type="molecule type" value="Genomic_DNA"/>
</dbReference>
<dbReference type="PANTHER" id="PTHR42788">
    <property type="entry name" value="TAURINE IMPORT ATP-BINDING PROTEIN-RELATED"/>
    <property type="match status" value="1"/>
</dbReference>
<keyword evidence="2" id="KW-0547">Nucleotide-binding</keyword>
<proteinExistence type="predicted"/>
<evidence type="ECO:0000256" key="1">
    <source>
        <dbReference type="ARBA" id="ARBA00022448"/>
    </source>
</evidence>
<dbReference type="InterPro" id="IPR003593">
    <property type="entry name" value="AAA+_ATPase"/>
</dbReference>
<keyword evidence="3" id="KW-0067">ATP-binding</keyword>
<accession>A0A3N0B7T9</accession>
<dbReference type="InterPro" id="IPR017871">
    <property type="entry name" value="ABC_transporter-like_CS"/>
</dbReference>
<dbReference type="RefSeq" id="WP_123192366.1">
    <property type="nucleotide sequence ID" value="NZ_QICD01000014.1"/>
</dbReference>
<reference evidence="6" key="1">
    <citation type="submission" date="2018-05" db="EMBL/GenBank/DDBJ databases">
        <title>Genome Sequencing of selected type strains of the family Eggerthellaceae.</title>
        <authorList>
            <person name="Danylec N."/>
            <person name="Stoll D.A."/>
            <person name="Doetsch A."/>
            <person name="Huch M."/>
        </authorList>
    </citation>
    <scope>NUCLEOTIDE SEQUENCE [LARGE SCALE GENOMIC DNA]</scope>
    <source>
        <strain evidence="6">DSM 16106</strain>
    </source>
</reference>
<organism evidence="5 6">
    <name type="scientific">Paraeggerthella hongkongensis</name>
    <dbReference type="NCBI Taxonomy" id="230658"/>
    <lineage>
        <taxon>Bacteria</taxon>
        <taxon>Bacillati</taxon>
        <taxon>Actinomycetota</taxon>
        <taxon>Coriobacteriia</taxon>
        <taxon>Eggerthellales</taxon>
        <taxon>Eggerthellaceae</taxon>
        <taxon>Paraeggerthella</taxon>
    </lineage>
</organism>
<evidence type="ECO:0000259" key="4">
    <source>
        <dbReference type="PROSITE" id="PS50893"/>
    </source>
</evidence>
<dbReference type="InterPro" id="IPR050166">
    <property type="entry name" value="ABC_transporter_ATP-bind"/>
</dbReference>
<evidence type="ECO:0000313" key="5">
    <source>
        <dbReference type="EMBL" id="RNL43067.1"/>
    </source>
</evidence>
<name>A0A3N0B7T9_9ACTN</name>
<dbReference type="InterPro" id="IPR003439">
    <property type="entry name" value="ABC_transporter-like_ATP-bd"/>
</dbReference>
<dbReference type="PROSITE" id="PS00211">
    <property type="entry name" value="ABC_TRANSPORTER_1"/>
    <property type="match status" value="1"/>
</dbReference>
<dbReference type="GO" id="GO:0005524">
    <property type="term" value="F:ATP binding"/>
    <property type="evidence" value="ECO:0007669"/>
    <property type="project" value="UniProtKB-KW"/>
</dbReference>
<dbReference type="Gene3D" id="3.40.50.300">
    <property type="entry name" value="P-loop containing nucleotide triphosphate hydrolases"/>
    <property type="match status" value="1"/>
</dbReference>
<protein>
    <submittedName>
        <fullName evidence="5">ABC transporter</fullName>
    </submittedName>
</protein>